<comment type="caution">
    <text evidence="1">The sequence shown here is derived from an EMBL/GenBank/DDBJ whole genome shotgun (WGS) entry which is preliminary data.</text>
</comment>
<organism evidence="1 2">
    <name type="scientific">Candidatus Nitrosotenuis uzonensis</name>
    <dbReference type="NCBI Taxonomy" id="1407055"/>
    <lineage>
        <taxon>Archaea</taxon>
        <taxon>Nitrososphaerota</taxon>
        <taxon>Candidatus Nitrosotenuis</taxon>
    </lineage>
</organism>
<evidence type="ECO:0000313" key="2">
    <source>
        <dbReference type="Proteomes" id="UP000018159"/>
    </source>
</evidence>
<keyword evidence="2" id="KW-1185">Reference proteome</keyword>
<reference evidence="1 2" key="1">
    <citation type="journal article" date="2013" name="PLoS ONE">
        <title>Enrichment and Genome Sequence of the Group I.1a Ammonia-Oxidizing Archaeon ?Ca. Nitrosotenuis uzonensis? Representing a Clade Globally.</title>
        <authorList>
            <person name="Lebedeva E.V."/>
            <person name="Hatzenpichler R."/>
            <person name="Pelletier E."/>
            <person name="Schuster N."/>
            <person name="Hauzmayer S."/>
            <person name="Bulaev A."/>
            <person name="Grigor'eva N.V."/>
            <person name="Galushko A."/>
            <person name="Schmid M."/>
            <person name="Palatinszky M."/>
            <person name="Le Paslier D."/>
            <person name="Daims H."/>
            <person name="Wagner M."/>
        </authorList>
    </citation>
    <scope>NUCLEOTIDE SEQUENCE [LARGE SCALE GENOMIC DNA]</scope>
    <source>
        <strain evidence="1 2">N4</strain>
    </source>
</reference>
<dbReference type="AlphaFoldDB" id="V6AQM9"/>
<evidence type="ECO:0000313" key="1">
    <source>
        <dbReference type="EMBL" id="CDI04937.1"/>
    </source>
</evidence>
<protein>
    <submittedName>
        <fullName evidence="1">Uncharacterized protein</fullName>
    </submittedName>
</protein>
<accession>V6AQM9</accession>
<sequence length="469" mass="54065">MNLSPKIILLIIAASAAPIMPITISLNQEESQTKFIEIDEDTTFDPVCLNSNRMSSELFDQLCRSHGEEWYVEMGGSTNVRFLNDYLSKIFFTKIILSDIPTSDATKDVKIDNAKLRIGTLYQSINFTTMSKERFVITYGFCSNTNWSENTTTSDLPCINVSGSPIMEIDSFYGILNPERISSVELDIKPHVDFALEKKSKRFTEMITLFPSSFLENEDRIKLKECIEKYDTESNQNDCIRQSQILIYSSEFSLKGFKPQIQIDYTVSPTSLSKTINAIVFAIYPLLSSFFIYRWQQEISFNNKMIKVCESLKEEISDSYKGLRDGVGKVKPTQTVNVEFDDEYSAITFTLTKPFTEIILFTDAYKGILHSGSFENFTKEHQIDISTFYNRVNEYNKTMELYATAMEQSRLSLGSKDQKQKLEWGLRKNIGDWLKYMIELRDEIIKSVENNENGILKTLDDEIQRFRNP</sequence>
<gene>
    <name evidence="1" type="ORF">NITUZ_140012</name>
</gene>
<dbReference type="STRING" id="1407055.NITUZ_140012"/>
<dbReference type="RefSeq" id="WP_048194225.1">
    <property type="nucleotide sequence ID" value="NZ_CBTY010000006.1"/>
</dbReference>
<name>V6AQM9_9ARCH</name>
<proteinExistence type="predicted"/>
<dbReference type="EMBL" id="CBTY010000006">
    <property type="protein sequence ID" value="CDI04937.1"/>
    <property type="molecule type" value="Genomic_DNA"/>
</dbReference>
<dbReference type="Proteomes" id="UP000018159">
    <property type="component" value="Unassembled WGS sequence"/>
</dbReference>